<dbReference type="SUPFAM" id="SSF56601">
    <property type="entry name" value="beta-lactamase/transpeptidase-like"/>
    <property type="match status" value="1"/>
</dbReference>
<dbReference type="Proteomes" id="UP000244870">
    <property type="component" value="Chromosome"/>
</dbReference>
<evidence type="ECO:0000259" key="1">
    <source>
        <dbReference type="Pfam" id="PF00144"/>
    </source>
</evidence>
<dbReference type="InterPro" id="IPR050789">
    <property type="entry name" value="Diverse_Enzym_Activities"/>
</dbReference>
<dbReference type="EMBL" id="CP020928">
    <property type="protein sequence ID" value="AWF95821.1"/>
    <property type="molecule type" value="Genomic_DNA"/>
</dbReference>
<dbReference type="PANTHER" id="PTHR43283:SF3">
    <property type="entry name" value="BETA-LACTAMASE FAMILY PROTEIN (AFU_ORTHOLOGUE AFUA_5G07500)"/>
    <property type="match status" value="1"/>
</dbReference>
<reference evidence="2 3" key="1">
    <citation type="submission" date="2017-04" db="EMBL/GenBank/DDBJ databases">
        <title>Weissella cibaria strain m2 complete genome.</title>
        <authorList>
            <person name="Pan Q."/>
            <person name="Tan M."/>
            <person name="Yao F."/>
            <person name="Su S."/>
        </authorList>
    </citation>
    <scope>NUCLEOTIDE SEQUENCE [LARGE SCALE GENOMIC DNA]</scope>
    <source>
        <strain evidence="2 3">M2</strain>
    </source>
</reference>
<proteinExistence type="predicted"/>
<dbReference type="AlphaFoldDB" id="A0A2S1KS38"/>
<name>A0A2S1KS38_9LACO</name>
<protein>
    <recommendedName>
        <fullName evidence="1">Beta-lactamase-related domain-containing protein</fullName>
    </recommendedName>
</protein>
<dbReference type="Pfam" id="PF00144">
    <property type="entry name" value="Beta-lactamase"/>
    <property type="match status" value="1"/>
</dbReference>
<evidence type="ECO:0000313" key="2">
    <source>
        <dbReference type="EMBL" id="AWF95821.1"/>
    </source>
</evidence>
<evidence type="ECO:0000313" key="3">
    <source>
        <dbReference type="Proteomes" id="UP000244870"/>
    </source>
</evidence>
<dbReference type="Gene3D" id="3.40.710.10">
    <property type="entry name" value="DD-peptidase/beta-lactamase superfamily"/>
    <property type="match status" value="1"/>
</dbReference>
<gene>
    <name evidence="2" type="ORF">B6254_1417</name>
</gene>
<dbReference type="RefSeq" id="WP_108730604.1">
    <property type="nucleotide sequence ID" value="NZ_CP020928.1"/>
</dbReference>
<organism evidence="2 3">
    <name type="scientific">Weissella cibaria</name>
    <dbReference type="NCBI Taxonomy" id="137591"/>
    <lineage>
        <taxon>Bacteria</taxon>
        <taxon>Bacillati</taxon>
        <taxon>Bacillota</taxon>
        <taxon>Bacilli</taxon>
        <taxon>Lactobacillales</taxon>
        <taxon>Lactobacillaceae</taxon>
        <taxon>Weissella</taxon>
    </lineage>
</organism>
<dbReference type="InterPro" id="IPR001466">
    <property type="entry name" value="Beta-lactam-related"/>
</dbReference>
<sequence>MNKFDDIINNAINNGSLGGANLTILQSGKKVVHAHYGTDGEDAIYRLYSMTKIFTAVVARKLIEKQQLSLTDKLSDYLPEYGNQLYFDEDGHINYSDKPITIEHLLNMTSGISYPSTGTYGKEKTKEHEEAIVALLKAGRILSNRDIANSYGRVTRDFEPGEGWEYGANADILGSVLEIVSGKDLETLYQEELFEPLKMKDTHFFVPESETHRVSGVFTRDTKFELVVQHNRPLTKTPENGYLTLPLHNNIDVVAPLYVAGGGSAYSTADDYAVFGEMLRNNGRLDDVTILSGATVKDMVTPSLTEKQMAFKNKDEVGVTVPGYNYSNLMRILTNPEQAKVLGVNGTIGEFGWDGAGGNFIVIDPSRELVAVFMMQDNSGPEPILRRALYKALMSEFKVIH</sequence>
<feature type="domain" description="Beta-lactamase-related" evidence="1">
    <location>
        <begin position="4"/>
        <end position="386"/>
    </location>
</feature>
<dbReference type="PANTHER" id="PTHR43283">
    <property type="entry name" value="BETA-LACTAMASE-RELATED"/>
    <property type="match status" value="1"/>
</dbReference>
<dbReference type="InterPro" id="IPR012338">
    <property type="entry name" value="Beta-lactam/transpept-like"/>
</dbReference>
<accession>A0A2S1KS38</accession>